<gene>
    <name evidence="3" type="ORF">H9717_05810</name>
</gene>
<dbReference type="InterPro" id="IPR043780">
    <property type="entry name" value="DUF5722"/>
</dbReference>
<organism evidence="3 4">
    <name type="scientific">Candidatus Eisenbergiella merdipullorum</name>
    <dbReference type="NCBI Taxonomy" id="2838553"/>
    <lineage>
        <taxon>Bacteria</taxon>
        <taxon>Bacillati</taxon>
        <taxon>Bacillota</taxon>
        <taxon>Clostridia</taxon>
        <taxon>Lachnospirales</taxon>
        <taxon>Lachnospiraceae</taxon>
        <taxon>Eisenbergiella</taxon>
    </lineage>
</organism>
<dbReference type="AlphaFoldDB" id="A0A9D2I3J0"/>
<feature type="signal peptide" evidence="1">
    <location>
        <begin position="1"/>
        <end position="29"/>
    </location>
</feature>
<feature type="chain" id="PRO_5038963816" description="DUF5722 domain-containing protein" evidence="1">
    <location>
        <begin position="30"/>
        <end position="517"/>
    </location>
</feature>
<proteinExistence type="predicted"/>
<evidence type="ECO:0000259" key="2">
    <source>
        <dbReference type="Pfam" id="PF18989"/>
    </source>
</evidence>
<keyword evidence="1" id="KW-0732">Signal</keyword>
<dbReference type="Pfam" id="PF18989">
    <property type="entry name" value="DUF5722"/>
    <property type="match status" value="1"/>
</dbReference>
<protein>
    <recommendedName>
        <fullName evidence="2">DUF5722 domain-containing protein</fullName>
    </recommendedName>
</protein>
<sequence>MRKPRSFFVLAAAAAALILSLSAGTQVKAAGTATLNSALIQGNQVVVTGSSSVASEDGVLHLYAQDPYESGTQGVEVAQAPNGTASFSFPLNKNSAGSNLFKKFTVVAIQNGVPTAVSNSVYITNPEASAGHTAARRDGGIKGILPASQLLNAGYLSDLGVHQATYNLFLGRITNGGGIDYQYNGKTYHFNAQVVSEYDTVARRLNAQGIQVTFIVLNDLGADPTLIHPLARDGVAANYYALNAADPAGVEKLAAVASFLGQRYSDTGHGTVDNWIIGNEVNARQMWNYMQSSDVSQYAAEYAKAFRVMYNGIRSENANAQVYVATDQQWAVASDPSRYYGSRPFLAAFNDYIRAEGNIDWRLSSHPYNVPLYDPNNWTPTGNATHSQSSRYVTMQNIDVITDFLSQPELLSPSGNVRSLKLSEVGYTSSAGEDQQAIAVTYAYLQAVNNRYVDGLIISREMDEAVEIAQGMAVGLLNESAQPKMAYDFYKHAGDPNYVAQASAMAGVDLTSRITVR</sequence>
<dbReference type="Proteomes" id="UP000886858">
    <property type="component" value="Unassembled WGS sequence"/>
</dbReference>
<dbReference type="InterPro" id="IPR017853">
    <property type="entry name" value="GH"/>
</dbReference>
<feature type="domain" description="DUF5722" evidence="2">
    <location>
        <begin position="136"/>
        <end position="509"/>
    </location>
</feature>
<evidence type="ECO:0000313" key="4">
    <source>
        <dbReference type="Proteomes" id="UP000886858"/>
    </source>
</evidence>
<accession>A0A9D2I3J0</accession>
<evidence type="ECO:0000256" key="1">
    <source>
        <dbReference type="SAM" id="SignalP"/>
    </source>
</evidence>
<dbReference type="Gene3D" id="3.20.20.80">
    <property type="entry name" value="Glycosidases"/>
    <property type="match status" value="1"/>
</dbReference>
<name>A0A9D2I3J0_9FIRM</name>
<evidence type="ECO:0000313" key="3">
    <source>
        <dbReference type="EMBL" id="HJA92616.1"/>
    </source>
</evidence>
<reference evidence="3" key="2">
    <citation type="submission" date="2021-04" db="EMBL/GenBank/DDBJ databases">
        <authorList>
            <person name="Gilroy R."/>
        </authorList>
    </citation>
    <scope>NUCLEOTIDE SEQUENCE</scope>
    <source>
        <strain evidence="3">CHK179-7159</strain>
    </source>
</reference>
<comment type="caution">
    <text evidence="3">The sequence shown here is derived from an EMBL/GenBank/DDBJ whole genome shotgun (WGS) entry which is preliminary data.</text>
</comment>
<dbReference type="EMBL" id="DWYY01000060">
    <property type="protein sequence ID" value="HJA92616.1"/>
    <property type="molecule type" value="Genomic_DNA"/>
</dbReference>
<reference evidence="3" key="1">
    <citation type="journal article" date="2021" name="PeerJ">
        <title>Extensive microbial diversity within the chicken gut microbiome revealed by metagenomics and culture.</title>
        <authorList>
            <person name="Gilroy R."/>
            <person name="Ravi A."/>
            <person name="Getino M."/>
            <person name="Pursley I."/>
            <person name="Horton D.L."/>
            <person name="Alikhan N.F."/>
            <person name="Baker D."/>
            <person name="Gharbi K."/>
            <person name="Hall N."/>
            <person name="Watson M."/>
            <person name="Adriaenssens E.M."/>
            <person name="Foster-Nyarko E."/>
            <person name="Jarju S."/>
            <person name="Secka A."/>
            <person name="Antonio M."/>
            <person name="Oren A."/>
            <person name="Chaudhuri R.R."/>
            <person name="La Ragione R."/>
            <person name="Hildebrand F."/>
            <person name="Pallen M.J."/>
        </authorList>
    </citation>
    <scope>NUCLEOTIDE SEQUENCE</scope>
    <source>
        <strain evidence="3">CHK179-7159</strain>
    </source>
</reference>
<dbReference type="SUPFAM" id="SSF51445">
    <property type="entry name" value="(Trans)glycosidases"/>
    <property type="match status" value="1"/>
</dbReference>